<dbReference type="KEGG" id="drc:G0Q07_17750"/>
<organism evidence="1 2">
    <name type="scientific">Draconibacterium halophilum</name>
    <dbReference type="NCBI Taxonomy" id="2706887"/>
    <lineage>
        <taxon>Bacteria</taxon>
        <taxon>Pseudomonadati</taxon>
        <taxon>Bacteroidota</taxon>
        <taxon>Bacteroidia</taxon>
        <taxon>Marinilabiliales</taxon>
        <taxon>Prolixibacteraceae</taxon>
        <taxon>Draconibacterium</taxon>
    </lineage>
</organism>
<accession>A0A6C0RHF9</accession>
<name>A0A6C0RHF9_9BACT</name>
<dbReference type="Proteomes" id="UP000474630">
    <property type="component" value="Chromosome"/>
</dbReference>
<reference evidence="1 2" key="1">
    <citation type="submission" date="2020-02" db="EMBL/GenBank/DDBJ databases">
        <title>Genome sequencing for Draconibacterium sp. strain M1.</title>
        <authorList>
            <person name="Park S.-J."/>
        </authorList>
    </citation>
    <scope>NUCLEOTIDE SEQUENCE [LARGE SCALE GENOMIC DNA]</scope>
    <source>
        <strain evidence="1 2">M1</strain>
    </source>
</reference>
<dbReference type="AlphaFoldDB" id="A0A6C0RHF9"/>
<keyword evidence="2" id="KW-1185">Reference proteome</keyword>
<evidence type="ECO:0000313" key="1">
    <source>
        <dbReference type="EMBL" id="QIA09436.1"/>
    </source>
</evidence>
<dbReference type="PROSITE" id="PS51257">
    <property type="entry name" value="PROKAR_LIPOPROTEIN"/>
    <property type="match status" value="1"/>
</dbReference>
<sequence length="159" mass="18014">MKQFFLYLSFIAIILLSACDDDNDCMDTACYSEPESFKFEFVDISTGENLIENGAIGFDDISVLVTTTADSSYIIYSIMTIAQYNNIFVVSGIGEQTEQVNCVIKICDEEVLHLFVDAERLAEDCCSWTHFNEITIENTDYESIKGYDIYTIKIDSFCP</sequence>
<evidence type="ECO:0000313" key="2">
    <source>
        <dbReference type="Proteomes" id="UP000474630"/>
    </source>
</evidence>
<dbReference type="EMBL" id="CP048409">
    <property type="protein sequence ID" value="QIA09436.1"/>
    <property type="molecule type" value="Genomic_DNA"/>
</dbReference>
<gene>
    <name evidence="1" type="ORF">G0Q07_17750</name>
</gene>
<dbReference type="RefSeq" id="WP_163348407.1">
    <property type="nucleotide sequence ID" value="NZ_CP048409.1"/>
</dbReference>
<protein>
    <submittedName>
        <fullName evidence="1">Uncharacterized protein</fullName>
    </submittedName>
</protein>
<proteinExistence type="predicted"/>